<reference evidence="1 2" key="1">
    <citation type="submission" date="2022-12" db="EMBL/GenBank/DDBJ databases">
        <title>Chromosome-level genome of Tegillarca granosa.</title>
        <authorList>
            <person name="Kim J."/>
        </authorList>
    </citation>
    <scope>NUCLEOTIDE SEQUENCE [LARGE SCALE GENOMIC DNA]</scope>
    <source>
        <strain evidence="1">Teg-2019</strain>
        <tissue evidence="1">Adductor muscle</tissue>
    </source>
</reference>
<sequence>MEHLHGIYREIQEFELQHCESVCQNNGRIMEKSTINGSFYDDLTEDDPIYNESKYGQMKEIKEKDEAEKCSSCESVGYSNQAYDRNLNFKGPEIILPQPLDIGWPTSGFQQLLPQHKILLPMITKSQIEGYFLYRMAEDHDATNDVKAMYKGSKMFAANRILACSIHYTEQMIYI</sequence>
<dbReference type="EMBL" id="JARBDR010000918">
    <property type="protein sequence ID" value="KAJ8302328.1"/>
    <property type="molecule type" value="Genomic_DNA"/>
</dbReference>
<name>A0ABQ9EAE5_TEGGR</name>
<dbReference type="Proteomes" id="UP001217089">
    <property type="component" value="Unassembled WGS sequence"/>
</dbReference>
<protein>
    <submittedName>
        <fullName evidence="1">Uncharacterized protein</fullName>
    </submittedName>
</protein>
<keyword evidence="2" id="KW-1185">Reference proteome</keyword>
<proteinExistence type="predicted"/>
<comment type="caution">
    <text evidence="1">The sequence shown here is derived from an EMBL/GenBank/DDBJ whole genome shotgun (WGS) entry which is preliminary data.</text>
</comment>
<gene>
    <name evidence="1" type="ORF">KUTeg_021315</name>
</gene>
<evidence type="ECO:0000313" key="2">
    <source>
        <dbReference type="Proteomes" id="UP001217089"/>
    </source>
</evidence>
<accession>A0ABQ9EAE5</accession>
<organism evidence="1 2">
    <name type="scientific">Tegillarca granosa</name>
    <name type="common">Malaysian cockle</name>
    <name type="synonym">Anadara granosa</name>
    <dbReference type="NCBI Taxonomy" id="220873"/>
    <lineage>
        <taxon>Eukaryota</taxon>
        <taxon>Metazoa</taxon>
        <taxon>Spiralia</taxon>
        <taxon>Lophotrochozoa</taxon>
        <taxon>Mollusca</taxon>
        <taxon>Bivalvia</taxon>
        <taxon>Autobranchia</taxon>
        <taxon>Pteriomorphia</taxon>
        <taxon>Arcoida</taxon>
        <taxon>Arcoidea</taxon>
        <taxon>Arcidae</taxon>
        <taxon>Tegillarca</taxon>
    </lineage>
</organism>
<evidence type="ECO:0000313" key="1">
    <source>
        <dbReference type="EMBL" id="KAJ8302328.1"/>
    </source>
</evidence>